<evidence type="ECO:0000259" key="10">
    <source>
        <dbReference type="Pfam" id="PF16178"/>
    </source>
</evidence>
<dbReference type="InterPro" id="IPR007632">
    <property type="entry name" value="Anoctamin"/>
</dbReference>
<keyword evidence="12" id="KW-1185">Reference proteome</keyword>
<feature type="transmembrane region" description="Helical" evidence="8">
    <location>
        <begin position="403"/>
        <end position="433"/>
    </location>
</feature>
<keyword evidence="4 8" id="KW-0812">Transmembrane</keyword>
<feature type="transmembrane region" description="Helical" evidence="8">
    <location>
        <begin position="672"/>
        <end position="703"/>
    </location>
</feature>
<proteinExistence type="inferred from homology"/>
<gene>
    <name evidence="11" type="ORF">BOKJ2_LOCUS2908</name>
</gene>
<evidence type="ECO:0000256" key="7">
    <source>
        <dbReference type="ARBA" id="ARBA00023180"/>
    </source>
</evidence>
<feature type="domain" description="Anoctamin transmembrane" evidence="9">
    <location>
        <begin position="234"/>
        <end position="804"/>
    </location>
</feature>
<evidence type="ECO:0000313" key="11">
    <source>
        <dbReference type="EMBL" id="CAD5209879.1"/>
    </source>
</evidence>
<feature type="transmembrane region" description="Helical" evidence="8">
    <location>
        <begin position="763"/>
        <end position="782"/>
    </location>
</feature>
<dbReference type="InterPro" id="IPR032394">
    <property type="entry name" value="Anoct_dimer"/>
</dbReference>
<dbReference type="EMBL" id="CAJFDH010000002">
    <property type="protein sequence ID" value="CAD5209879.1"/>
    <property type="molecule type" value="Genomic_DNA"/>
</dbReference>
<dbReference type="Proteomes" id="UP000614601">
    <property type="component" value="Unassembled WGS sequence"/>
</dbReference>
<evidence type="ECO:0000256" key="2">
    <source>
        <dbReference type="ARBA" id="ARBA00009671"/>
    </source>
</evidence>
<dbReference type="Pfam" id="PF04547">
    <property type="entry name" value="Anoctamin"/>
    <property type="match status" value="1"/>
</dbReference>
<feature type="transmembrane region" description="Helical" evidence="8">
    <location>
        <begin position="628"/>
        <end position="651"/>
    </location>
</feature>
<accession>A0A811K434</accession>
<keyword evidence="5 8" id="KW-1133">Transmembrane helix</keyword>
<keyword evidence="6 8" id="KW-0472">Membrane</keyword>
<reference evidence="11" key="1">
    <citation type="submission" date="2020-09" db="EMBL/GenBank/DDBJ databases">
        <authorList>
            <person name="Kikuchi T."/>
        </authorList>
    </citation>
    <scope>NUCLEOTIDE SEQUENCE</scope>
    <source>
        <strain evidence="11">SH1</strain>
    </source>
</reference>
<dbReference type="EMBL" id="CAJFCW020000002">
    <property type="protein sequence ID" value="CAG9090279.1"/>
    <property type="molecule type" value="Genomic_DNA"/>
</dbReference>
<comment type="similarity">
    <text evidence="2 8">Belongs to the anoctamin family.</text>
</comment>
<sequence>MDKPEEEASPKNYCLTAEIDFVLVYEENSEKTKKAERRKDFEENLTRIGLKLQEGPVLQNNSTKYNTVLIHCPFKILCRQAELHHIRKPTLFNDFNKKYRKRECQIFPNLQKLPDEVFNRWRMSDFFYEEFNHKRIEKYIGSSDEANFFTSAERSRITYDLLLRTRHDANNEKNLEFGIERLISENVYHCCFPLHESFHYSDQDEIVDMNDREVLYRYWTKITNFISAQPLDLIKKYFGSKISFYFAWLGFYTRSLMYMAAIGVLFCFAGIFFSVFDVPSDQICNKSYGGKIYLCALHKHVEGNKLQTFYHSCLYAKISYVFDNPCTIIMAVITAVWATTFLESWGRFAWQLKYRWQLLGHEEEDELIRPQYQYKYMKKRQNSVREDFEDTDYMVKKSLFSQIVAISVSWLTALFFMLLIVGALVGMLVYQVILTKLIRPFDPTVGTVIVSISGASINFIFILIMGVVYQKIAYRLTEWECPMTQNQFDNQYAVKVFCFQFVNYYSSIFYIAFFRGKFNGAPPVNDEHDLSGDYWPGIRLFGHRTSECSPAGCMVELIIQLFVTMCGKQFLGLVVEVLSPTVTHWWRERHVKQKGDKMAPRDDVQLIKENFAMNAFYSQHLFQEYVEMVIQFGFCAMFTAAFPLTPLFALLNNLLEVRGDSYKLVRMYRRPVALISNGIGIWAQILNLLSNLSVFINAMVIAFSSDLIPRLFHMIENDFSLETYWNVTLDLMTMDENKFAGDRPVNATNCYFRNDWKKLDKRWYMIMTLRLAFVLILEHLVLGIKRLLAWMIPDVPKKIAAMMKYHKYLKKKELMKSEGVSNVMHLAYQPGKQSADQTSS</sequence>
<evidence type="ECO:0000256" key="3">
    <source>
        <dbReference type="ARBA" id="ARBA00022475"/>
    </source>
</evidence>
<comment type="subcellular location">
    <subcellularLocation>
        <location evidence="1">Cell membrane</location>
        <topology evidence="1">Multi-pass membrane protein</topology>
    </subcellularLocation>
    <subcellularLocation>
        <location evidence="8">Membrane</location>
        <topology evidence="8">Multi-pass membrane protein</topology>
    </subcellularLocation>
</comment>
<dbReference type="GO" id="GO:0005254">
    <property type="term" value="F:chloride channel activity"/>
    <property type="evidence" value="ECO:0007669"/>
    <property type="project" value="TreeGrafter"/>
</dbReference>
<feature type="transmembrane region" description="Helical" evidence="8">
    <location>
        <begin position="492"/>
        <end position="513"/>
    </location>
</feature>
<evidence type="ECO:0000259" key="9">
    <source>
        <dbReference type="Pfam" id="PF04547"/>
    </source>
</evidence>
<comment type="caution">
    <text evidence="8">Lacks conserved residue(s) required for the propagation of feature annotation.</text>
</comment>
<keyword evidence="3" id="KW-1003">Cell membrane</keyword>
<comment type="caution">
    <text evidence="11">The sequence shown here is derived from an EMBL/GenBank/DDBJ whole genome shotgun (WGS) entry which is preliminary data.</text>
</comment>
<dbReference type="Proteomes" id="UP000783686">
    <property type="component" value="Unassembled WGS sequence"/>
</dbReference>
<name>A0A811K434_9BILA</name>
<evidence type="ECO:0000256" key="1">
    <source>
        <dbReference type="ARBA" id="ARBA00004651"/>
    </source>
</evidence>
<evidence type="ECO:0000313" key="12">
    <source>
        <dbReference type="Proteomes" id="UP000614601"/>
    </source>
</evidence>
<keyword evidence="7" id="KW-0325">Glycoprotein</keyword>
<dbReference type="GO" id="GO:0005886">
    <property type="term" value="C:plasma membrane"/>
    <property type="evidence" value="ECO:0007669"/>
    <property type="project" value="UniProtKB-SubCell"/>
</dbReference>
<feature type="transmembrane region" description="Helical" evidence="8">
    <location>
        <begin position="445"/>
        <end position="469"/>
    </location>
</feature>
<dbReference type="InterPro" id="IPR049452">
    <property type="entry name" value="Anoctamin_TM"/>
</dbReference>
<dbReference type="OrthoDB" id="296386at2759"/>
<evidence type="ECO:0000256" key="5">
    <source>
        <dbReference type="ARBA" id="ARBA00022989"/>
    </source>
</evidence>
<evidence type="ECO:0000256" key="8">
    <source>
        <dbReference type="RuleBase" id="RU280814"/>
    </source>
</evidence>
<dbReference type="GO" id="GO:0046983">
    <property type="term" value="F:protein dimerization activity"/>
    <property type="evidence" value="ECO:0007669"/>
    <property type="project" value="InterPro"/>
</dbReference>
<evidence type="ECO:0000256" key="4">
    <source>
        <dbReference type="ARBA" id="ARBA00022692"/>
    </source>
</evidence>
<organism evidence="11 12">
    <name type="scientific">Bursaphelenchus okinawaensis</name>
    <dbReference type="NCBI Taxonomy" id="465554"/>
    <lineage>
        <taxon>Eukaryota</taxon>
        <taxon>Metazoa</taxon>
        <taxon>Ecdysozoa</taxon>
        <taxon>Nematoda</taxon>
        <taxon>Chromadorea</taxon>
        <taxon>Rhabditida</taxon>
        <taxon>Tylenchina</taxon>
        <taxon>Tylenchomorpha</taxon>
        <taxon>Aphelenchoidea</taxon>
        <taxon>Aphelenchoididae</taxon>
        <taxon>Bursaphelenchus</taxon>
    </lineage>
</organism>
<dbReference type="PANTHER" id="PTHR12308:SF84">
    <property type="entry name" value="ANOCTAMIN"/>
    <property type="match status" value="1"/>
</dbReference>
<evidence type="ECO:0000256" key="6">
    <source>
        <dbReference type="ARBA" id="ARBA00023136"/>
    </source>
</evidence>
<feature type="domain" description="Anoctamin dimerisation" evidence="10">
    <location>
        <begin position="18"/>
        <end position="231"/>
    </location>
</feature>
<dbReference type="PANTHER" id="PTHR12308">
    <property type="entry name" value="ANOCTAMIN"/>
    <property type="match status" value="1"/>
</dbReference>
<feature type="transmembrane region" description="Helical" evidence="8">
    <location>
        <begin position="256"/>
        <end position="276"/>
    </location>
</feature>
<dbReference type="AlphaFoldDB" id="A0A811K434"/>
<protein>
    <recommendedName>
        <fullName evidence="8">Anoctamin</fullName>
    </recommendedName>
</protein>
<dbReference type="Pfam" id="PF16178">
    <property type="entry name" value="Anoct_dimer"/>
    <property type="match status" value="1"/>
</dbReference>